<gene>
    <name evidence="1" type="ORF">BT67DRAFT_381637</name>
</gene>
<reference evidence="1" key="2">
    <citation type="submission" date="2023-05" db="EMBL/GenBank/DDBJ databases">
        <authorList>
            <consortium name="Lawrence Berkeley National Laboratory"/>
            <person name="Steindorff A."/>
            <person name="Hensen N."/>
            <person name="Bonometti L."/>
            <person name="Westerberg I."/>
            <person name="Brannstrom I.O."/>
            <person name="Guillou S."/>
            <person name="Cros-Aarteil S."/>
            <person name="Calhoun S."/>
            <person name="Haridas S."/>
            <person name="Kuo A."/>
            <person name="Mondo S."/>
            <person name="Pangilinan J."/>
            <person name="Riley R."/>
            <person name="Labutti K."/>
            <person name="Andreopoulos B."/>
            <person name="Lipzen A."/>
            <person name="Chen C."/>
            <person name="Yanf M."/>
            <person name="Daum C."/>
            <person name="Ng V."/>
            <person name="Clum A."/>
            <person name="Ohm R."/>
            <person name="Martin F."/>
            <person name="Silar P."/>
            <person name="Natvig D."/>
            <person name="Lalanne C."/>
            <person name="Gautier V."/>
            <person name="Ament-Velasquez S.L."/>
            <person name="Kruys A."/>
            <person name="Hutchinson M.I."/>
            <person name="Powell A.J."/>
            <person name="Barry K."/>
            <person name="Miller A.N."/>
            <person name="Grigoriev I.V."/>
            <person name="Debuchy R."/>
            <person name="Gladieux P."/>
            <person name="Thoren M.H."/>
            <person name="Johannesson H."/>
        </authorList>
    </citation>
    <scope>NUCLEOTIDE SEQUENCE</scope>
    <source>
        <strain evidence="1">CBS 123565</strain>
    </source>
</reference>
<sequence>MSKLIKFIKWIRKASSSAQPERPTIIHVPRAMHTMELKVAFPPCKRNAPRPVIRHCDEIVVVVINAQGATDNRGLVELLQKETGEDIARAFNPTTDDWEPEYVCGESFYTLHLFSTSNGSRFHDAVMLLMHSCVLFFSYDASSTESWDELVASCEDISSRCEDRVIPFRTIVVAMGEGCVSPEEAERFARQRSYRFFQYSPVTGQGLCRAFASFTEHAQGIRRRYATDPDGLQATIDASREVMQRLFG</sequence>
<dbReference type="EMBL" id="MU853410">
    <property type="protein sequence ID" value="KAK4133836.1"/>
    <property type="molecule type" value="Genomic_DNA"/>
</dbReference>
<dbReference type="AlphaFoldDB" id="A0AAN6ZDH4"/>
<dbReference type="Gene3D" id="3.40.50.300">
    <property type="entry name" value="P-loop containing nucleotide triphosphate hydrolases"/>
    <property type="match status" value="1"/>
</dbReference>
<protein>
    <submittedName>
        <fullName evidence="1">Uncharacterized protein</fullName>
    </submittedName>
</protein>
<keyword evidence="2" id="KW-1185">Reference proteome</keyword>
<accession>A0AAN6ZDH4</accession>
<dbReference type="InterPro" id="IPR027417">
    <property type="entry name" value="P-loop_NTPase"/>
</dbReference>
<name>A0AAN6ZDH4_9PEZI</name>
<comment type="caution">
    <text evidence="1">The sequence shown here is derived from an EMBL/GenBank/DDBJ whole genome shotgun (WGS) entry which is preliminary data.</text>
</comment>
<organism evidence="1 2">
    <name type="scientific">Trichocladium antarcticum</name>
    <dbReference type="NCBI Taxonomy" id="1450529"/>
    <lineage>
        <taxon>Eukaryota</taxon>
        <taxon>Fungi</taxon>
        <taxon>Dikarya</taxon>
        <taxon>Ascomycota</taxon>
        <taxon>Pezizomycotina</taxon>
        <taxon>Sordariomycetes</taxon>
        <taxon>Sordariomycetidae</taxon>
        <taxon>Sordariales</taxon>
        <taxon>Chaetomiaceae</taxon>
        <taxon>Trichocladium</taxon>
    </lineage>
</organism>
<evidence type="ECO:0000313" key="2">
    <source>
        <dbReference type="Proteomes" id="UP001304895"/>
    </source>
</evidence>
<dbReference type="SUPFAM" id="SSF52540">
    <property type="entry name" value="P-loop containing nucleoside triphosphate hydrolases"/>
    <property type="match status" value="1"/>
</dbReference>
<proteinExistence type="predicted"/>
<reference evidence="1" key="1">
    <citation type="journal article" date="2023" name="Mol. Phylogenet. Evol.">
        <title>Genome-scale phylogeny and comparative genomics of the fungal order Sordariales.</title>
        <authorList>
            <person name="Hensen N."/>
            <person name="Bonometti L."/>
            <person name="Westerberg I."/>
            <person name="Brannstrom I.O."/>
            <person name="Guillou S."/>
            <person name="Cros-Aarteil S."/>
            <person name="Calhoun S."/>
            <person name="Haridas S."/>
            <person name="Kuo A."/>
            <person name="Mondo S."/>
            <person name="Pangilinan J."/>
            <person name="Riley R."/>
            <person name="LaButti K."/>
            <person name="Andreopoulos B."/>
            <person name="Lipzen A."/>
            <person name="Chen C."/>
            <person name="Yan M."/>
            <person name="Daum C."/>
            <person name="Ng V."/>
            <person name="Clum A."/>
            <person name="Steindorff A."/>
            <person name="Ohm R.A."/>
            <person name="Martin F."/>
            <person name="Silar P."/>
            <person name="Natvig D.O."/>
            <person name="Lalanne C."/>
            <person name="Gautier V."/>
            <person name="Ament-Velasquez S.L."/>
            <person name="Kruys A."/>
            <person name="Hutchinson M.I."/>
            <person name="Powell A.J."/>
            <person name="Barry K."/>
            <person name="Miller A.N."/>
            <person name="Grigoriev I.V."/>
            <person name="Debuchy R."/>
            <person name="Gladieux P."/>
            <person name="Hiltunen Thoren M."/>
            <person name="Johannesson H."/>
        </authorList>
    </citation>
    <scope>NUCLEOTIDE SEQUENCE</scope>
    <source>
        <strain evidence="1">CBS 123565</strain>
    </source>
</reference>
<dbReference type="Proteomes" id="UP001304895">
    <property type="component" value="Unassembled WGS sequence"/>
</dbReference>
<evidence type="ECO:0000313" key="1">
    <source>
        <dbReference type="EMBL" id="KAK4133836.1"/>
    </source>
</evidence>